<evidence type="ECO:0000313" key="2">
    <source>
        <dbReference type="EMBL" id="KAF4852960.1"/>
    </source>
</evidence>
<dbReference type="AlphaFoldDB" id="A0A9P5ELB1"/>
<dbReference type="OrthoDB" id="420564at2759"/>
<keyword evidence="3" id="KW-1185">Reference proteome</keyword>
<name>A0A9P5ELB1_COLSI</name>
<organism evidence="2 3">
    <name type="scientific">Colletotrichum siamense</name>
    <name type="common">Anthracnose fungus</name>
    <dbReference type="NCBI Taxonomy" id="690259"/>
    <lineage>
        <taxon>Eukaryota</taxon>
        <taxon>Fungi</taxon>
        <taxon>Dikarya</taxon>
        <taxon>Ascomycota</taxon>
        <taxon>Pezizomycotina</taxon>
        <taxon>Sordariomycetes</taxon>
        <taxon>Hypocreomycetidae</taxon>
        <taxon>Glomerellales</taxon>
        <taxon>Glomerellaceae</taxon>
        <taxon>Colletotrichum</taxon>
        <taxon>Colletotrichum gloeosporioides species complex</taxon>
    </lineage>
</organism>
<evidence type="ECO:0008006" key="4">
    <source>
        <dbReference type="Google" id="ProtNLM"/>
    </source>
</evidence>
<gene>
    <name evidence="2" type="ORF">CGCSCA2_v010296</name>
</gene>
<reference evidence="2" key="1">
    <citation type="submission" date="2019-06" db="EMBL/GenBank/DDBJ databases">
        <authorList>
            <person name="Gan P."/>
            <person name="Shirasu K."/>
        </authorList>
    </citation>
    <scope>NUCLEOTIDE SEQUENCE [LARGE SCALE GENOMIC DNA]</scope>
    <source>
        <strain evidence="2">CAD2</strain>
    </source>
</reference>
<feature type="compositionally biased region" description="Basic and acidic residues" evidence="1">
    <location>
        <begin position="24"/>
        <end position="65"/>
    </location>
</feature>
<dbReference type="EMBL" id="QPMT01000038">
    <property type="protein sequence ID" value="KAF4852960.1"/>
    <property type="molecule type" value="Genomic_DNA"/>
</dbReference>
<comment type="caution">
    <text evidence="2">The sequence shown here is derived from an EMBL/GenBank/DDBJ whole genome shotgun (WGS) entry which is preliminary data.</text>
</comment>
<evidence type="ECO:0000313" key="3">
    <source>
        <dbReference type="Proteomes" id="UP000711996"/>
    </source>
</evidence>
<accession>A0A9P5ELB1</accession>
<dbReference type="Proteomes" id="UP000711996">
    <property type="component" value="Unassembled WGS sequence"/>
</dbReference>
<evidence type="ECO:0000256" key="1">
    <source>
        <dbReference type="SAM" id="MobiDB-lite"/>
    </source>
</evidence>
<feature type="compositionally biased region" description="Polar residues" evidence="1">
    <location>
        <begin position="84"/>
        <end position="93"/>
    </location>
</feature>
<protein>
    <recommendedName>
        <fullName evidence="4">Geranylgeranyl pyrophosphate synthetase</fullName>
    </recommendedName>
</protein>
<proteinExistence type="predicted"/>
<dbReference type="PANTHER" id="PTHR35179">
    <property type="entry name" value="PROTEIN CBG02620"/>
    <property type="match status" value="1"/>
</dbReference>
<dbReference type="PANTHER" id="PTHR35179:SF1">
    <property type="entry name" value="INTEGRAL MEMBRANE PROTEIN"/>
    <property type="match status" value="1"/>
</dbReference>
<feature type="region of interest" description="Disordered" evidence="1">
    <location>
        <begin position="1"/>
        <end position="99"/>
    </location>
</feature>
<feature type="compositionally biased region" description="Basic residues" evidence="1">
    <location>
        <begin position="1"/>
        <end position="16"/>
    </location>
</feature>
<sequence length="572" mass="64725">MAGPNQRKRKRDRQRRLQQQQIIDDSKSVGKSDVKNDGKNDGKNDSKNESGEYKQDSYGKNDGDTVGHSSKRLKSQHSSDHDNSQISSKTSPESHAPATKAVKNWATITTNPAGAEINAKDCWLYRKLGHQIGSLDLQSIQDQSPDRTSISSTAGFEVVTSYNWLNKNTIMVPGAAPALIQRNLPLQINPDKGTYHIDINAFMNPNMPFEPMFRAIEADVSPPTFRSVDVVVNRNSLRQLFDFVKGGKKDSFRVQLHMVRNTLFITRQEKNNQYSMGYRKFYSFGHSFEEEFTEHAKDMKGSLSHHRAIRYQFGDLSLVVRHEVDAAQPAPTASPTLSVDSTAVEAKVVKEVDVSSVNDACKLEPARDHRSFIGTSKKKRQKTTVLQCGTGNPPSDLVEMKARPKMRLSEVIDQMWFGRTMHLANGIHEGGKFSTIKRVKCEPLFQQWEQQRQNDLSRLESLLSLLRREVSDGKGNSLVAVCRQDNNSVLEFWTSSFPETPLPRELIDKFWSTETRDKGEKVVSDPMGLIHQDLEVELGKSAVSDESTKIDDTPKVCQLQPKRRRRLPWQRV</sequence>